<evidence type="ECO:0000256" key="2">
    <source>
        <dbReference type="SAM" id="SignalP"/>
    </source>
</evidence>
<comment type="caution">
    <text evidence="3">The sequence shown here is derived from an EMBL/GenBank/DDBJ whole genome shotgun (WGS) entry which is preliminary data.</text>
</comment>
<feature type="chain" id="PRO_5018268087" evidence="2">
    <location>
        <begin position="30"/>
        <end position="780"/>
    </location>
</feature>
<evidence type="ECO:0000256" key="1">
    <source>
        <dbReference type="SAM" id="MobiDB-lite"/>
    </source>
</evidence>
<sequence length="780" mass="83404">MQMPRPKILTGSILAVLMALSGVVSPAHADPPAPGVEEKLPMTPPPPPSVPNYGTTFLPDGTPVAVMVSGGSGGLVNLIDLNTAKPVDTPQILASEGVDAQPWGFARMSDNSVLIGASNNLYRYDPGKPRANRITMLSEVGKDGFTEELQKKMSFVWDIALDDSGTAYIATSNKETPGTVLTYKDGVGWGLLEGADPVDPEETYARSIDHDDGKLYVTVGPVNPRLFVFDLSRPGSKEVIALPEAVAKKGEHLPYLEVHSGIAYVGHSDGSGTTALNLATGEHEFWDKVASNVIPRPDEPRRVTYWKKLEGQSARLVEYDPDTGQHTDLLVDNSLLRRIAATSWVTHDLFVSTEMNGGRISIHRAGEARSTMHSGLVIPMRREIGTLTVTESGDIHGGWYMAASKLLQVTPATRAEDTTYTLHDAPVGQIEGIATHGDHLVSGLYGGARISFRSLSDMATYEKKPPSMWSTPSKQDRPYAVIHTTGDQFALGSVPESGHLGGALALVDAKAKAIETDPVTRKPAIYPFKELKNAEGQVVAELADQAPVSLAHRDGKLYIGTTIRGGHSDRAKNPDGSLQEAHLVEFDLAKRVVTRIMNPFPGKGQRAVAALTWGENGMLHGATGSHAFTVDPTSFTVTNSRVMKGSGELVNRTWLLHHEGELFGVFGGSLYAFSSDLKGEPLPIAVPIELKDPTRSDEAVRLPVGSPVIGKDKFLYYTRGPEIYRHSYLLAKSGPAPQGQASAAPSPSSSPSSSVSAPARPSTPVAPVPRPGLPKTGAPR</sequence>
<feature type="compositionally biased region" description="Low complexity" evidence="1">
    <location>
        <begin position="734"/>
        <end position="763"/>
    </location>
</feature>
<protein>
    <submittedName>
        <fullName evidence="3">Uncharacterized protein</fullName>
    </submittedName>
</protein>
<dbReference type="AlphaFoldDB" id="A0A3P1T986"/>
<dbReference type="RefSeq" id="WP_124843504.1">
    <property type="nucleotide sequence ID" value="NZ_RQZG01000004.1"/>
</dbReference>
<dbReference type="EMBL" id="RQZG01000004">
    <property type="protein sequence ID" value="RRD06017.1"/>
    <property type="molecule type" value="Genomic_DNA"/>
</dbReference>
<dbReference type="Proteomes" id="UP000280819">
    <property type="component" value="Unassembled WGS sequence"/>
</dbReference>
<name>A0A3P1T986_9ACTN</name>
<feature type="region of interest" description="Disordered" evidence="1">
    <location>
        <begin position="27"/>
        <end position="47"/>
    </location>
</feature>
<reference evidence="3 4" key="1">
    <citation type="submission" date="2018-11" db="EMBL/GenBank/DDBJ databases">
        <title>Genomes From Bacteria Associated with the Canine Oral Cavity: a Test Case for Automated Genome-Based Taxonomic Assignment.</title>
        <authorList>
            <person name="Coil D.A."/>
            <person name="Jospin G."/>
            <person name="Darling A.E."/>
            <person name="Wallis C."/>
            <person name="Davis I.J."/>
            <person name="Harris S."/>
            <person name="Eisen J.A."/>
            <person name="Holcombe L.J."/>
            <person name="O'Flynn C."/>
        </authorList>
    </citation>
    <scope>NUCLEOTIDE SEQUENCE [LARGE SCALE GENOMIC DNA]</scope>
    <source>
        <strain evidence="3 4">OH887_COT-365</strain>
    </source>
</reference>
<evidence type="ECO:0000313" key="4">
    <source>
        <dbReference type="Proteomes" id="UP000280819"/>
    </source>
</evidence>
<evidence type="ECO:0000313" key="3">
    <source>
        <dbReference type="EMBL" id="RRD06017.1"/>
    </source>
</evidence>
<proteinExistence type="predicted"/>
<dbReference type="OrthoDB" id="57332at2"/>
<keyword evidence="2" id="KW-0732">Signal</keyword>
<organism evidence="3 4">
    <name type="scientific">Arachnia propionica</name>
    <dbReference type="NCBI Taxonomy" id="1750"/>
    <lineage>
        <taxon>Bacteria</taxon>
        <taxon>Bacillati</taxon>
        <taxon>Actinomycetota</taxon>
        <taxon>Actinomycetes</taxon>
        <taxon>Propionibacteriales</taxon>
        <taxon>Propionibacteriaceae</taxon>
        <taxon>Arachnia</taxon>
    </lineage>
</organism>
<feature type="signal peptide" evidence="2">
    <location>
        <begin position="1"/>
        <end position="29"/>
    </location>
</feature>
<dbReference type="SUPFAM" id="SSF63825">
    <property type="entry name" value="YWTD domain"/>
    <property type="match status" value="1"/>
</dbReference>
<gene>
    <name evidence="3" type="ORF">EII34_04860</name>
</gene>
<feature type="region of interest" description="Disordered" evidence="1">
    <location>
        <begin position="734"/>
        <end position="780"/>
    </location>
</feature>
<accession>A0A3P1T986</accession>